<comment type="caution">
    <text evidence="1">The sequence shown here is derived from an EMBL/GenBank/DDBJ whole genome shotgun (WGS) entry which is preliminary data.</text>
</comment>
<dbReference type="Proteomes" id="UP000245207">
    <property type="component" value="Unassembled WGS sequence"/>
</dbReference>
<evidence type="ECO:0000313" key="1">
    <source>
        <dbReference type="EMBL" id="PWA92684.1"/>
    </source>
</evidence>
<gene>
    <name evidence="1" type="ORF">CTI12_AA052520</name>
</gene>
<dbReference type="AlphaFoldDB" id="A0A2U1Q3S9"/>
<accession>A0A2U1Q3S9</accession>
<protein>
    <submittedName>
        <fullName evidence="1">Uncharacterized protein</fullName>
    </submittedName>
</protein>
<keyword evidence="2" id="KW-1185">Reference proteome</keyword>
<sequence>MYNAKGKKINALYQYYPCTSNPITYRNIDSCFKHMYTGLIHKVDTIEVTENQMMTRHTPKCWNANPLLQDIITKTTSLEIRISNSAKTCPAKLFVLLSRSLNYVVLSAFMKGKQYHLYGLSFRSNYMLECYQVIGGNDVISYE</sequence>
<proteinExistence type="predicted"/>
<evidence type="ECO:0000313" key="2">
    <source>
        <dbReference type="Proteomes" id="UP000245207"/>
    </source>
</evidence>
<reference evidence="1 2" key="1">
    <citation type="journal article" date="2018" name="Mol. Plant">
        <title>The genome of Artemisia annua provides insight into the evolution of Asteraceae family and artemisinin biosynthesis.</title>
        <authorList>
            <person name="Shen Q."/>
            <person name="Zhang L."/>
            <person name="Liao Z."/>
            <person name="Wang S."/>
            <person name="Yan T."/>
            <person name="Shi P."/>
            <person name="Liu M."/>
            <person name="Fu X."/>
            <person name="Pan Q."/>
            <person name="Wang Y."/>
            <person name="Lv Z."/>
            <person name="Lu X."/>
            <person name="Zhang F."/>
            <person name="Jiang W."/>
            <person name="Ma Y."/>
            <person name="Chen M."/>
            <person name="Hao X."/>
            <person name="Li L."/>
            <person name="Tang Y."/>
            <person name="Lv G."/>
            <person name="Zhou Y."/>
            <person name="Sun X."/>
            <person name="Brodelius P.E."/>
            <person name="Rose J.K.C."/>
            <person name="Tang K."/>
        </authorList>
    </citation>
    <scope>NUCLEOTIDE SEQUENCE [LARGE SCALE GENOMIC DNA]</scope>
    <source>
        <strain evidence="2">cv. Huhao1</strain>
        <tissue evidence="1">Leaf</tissue>
    </source>
</reference>
<organism evidence="1 2">
    <name type="scientific">Artemisia annua</name>
    <name type="common">Sweet wormwood</name>
    <dbReference type="NCBI Taxonomy" id="35608"/>
    <lineage>
        <taxon>Eukaryota</taxon>
        <taxon>Viridiplantae</taxon>
        <taxon>Streptophyta</taxon>
        <taxon>Embryophyta</taxon>
        <taxon>Tracheophyta</taxon>
        <taxon>Spermatophyta</taxon>
        <taxon>Magnoliopsida</taxon>
        <taxon>eudicotyledons</taxon>
        <taxon>Gunneridae</taxon>
        <taxon>Pentapetalae</taxon>
        <taxon>asterids</taxon>
        <taxon>campanulids</taxon>
        <taxon>Asterales</taxon>
        <taxon>Asteraceae</taxon>
        <taxon>Asteroideae</taxon>
        <taxon>Anthemideae</taxon>
        <taxon>Artemisiinae</taxon>
        <taxon>Artemisia</taxon>
    </lineage>
</organism>
<name>A0A2U1Q3S9_ARTAN</name>
<dbReference type="EMBL" id="PKPP01000445">
    <property type="protein sequence ID" value="PWA92684.1"/>
    <property type="molecule type" value="Genomic_DNA"/>
</dbReference>